<feature type="domain" description="DNA-directed DNA polymerase family A palm" evidence="3">
    <location>
        <begin position="380"/>
        <end position="642"/>
    </location>
</feature>
<dbReference type="GeneID" id="62682417"/>
<dbReference type="GO" id="GO:0003677">
    <property type="term" value="F:DNA binding"/>
    <property type="evidence" value="ECO:0007669"/>
    <property type="project" value="InterPro"/>
</dbReference>
<dbReference type="RefSeq" id="YP_009999785.1">
    <property type="nucleotide sequence ID" value="NC_053008.1"/>
</dbReference>
<keyword evidence="1" id="KW-0235">DNA replication</keyword>
<proteinExistence type="predicted"/>
<evidence type="ECO:0000313" key="4">
    <source>
        <dbReference type="EMBL" id="BCG45228.1"/>
    </source>
</evidence>
<dbReference type="InterPro" id="IPR043502">
    <property type="entry name" value="DNA/RNA_pol_sf"/>
</dbReference>
<dbReference type="Gene3D" id="1.10.150.20">
    <property type="entry name" value="5' to 3' exonuclease, C-terminal subdomain"/>
    <property type="match status" value="1"/>
</dbReference>
<evidence type="ECO:0000256" key="1">
    <source>
        <dbReference type="ARBA" id="ARBA00022705"/>
    </source>
</evidence>
<organism evidence="4 5">
    <name type="scientific">Salmonella phage SAP012</name>
    <dbReference type="NCBI Taxonomy" id="2742114"/>
    <lineage>
        <taxon>Viruses</taxon>
        <taxon>Duplodnaviria</taxon>
        <taxon>Heunggongvirae</taxon>
        <taxon>Uroviricota</taxon>
        <taxon>Caudoviricetes</taxon>
        <taxon>Casjensviridae</taxon>
        <taxon>Zhonglingvirus</taxon>
        <taxon>Zhonglingvirus SAP012</taxon>
    </lineage>
</organism>
<dbReference type="Gene3D" id="3.30.70.370">
    <property type="match status" value="1"/>
</dbReference>
<reference evidence="4 5" key="1">
    <citation type="submission" date="2020-06" db="EMBL/GenBank/DDBJ databases">
        <title>Complete Genome Sequence of Salmonella phage SAP012.</title>
        <authorList>
            <person name="Shahin K."/>
            <person name="Soleimani-Delfan A."/>
            <person name="Barazandeh M."/>
            <person name="Komijani Majid."/>
            <person name="Bao H."/>
            <person name="Zhang L."/>
            <person name="Wang R."/>
        </authorList>
    </citation>
    <scope>NUCLEOTIDE SEQUENCE [LARGE SCALE GENOMIC DNA]</scope>
</reference>
<dbReference type="SMART" id="SM00482">
    <property type="entry name" value="POLAc"/>
    <property type="match status" value="1"/>
</dbReference>
<dbReference type="GO" id="GO:0006302">
    <property type="term" value="P:double-strand break repair"/>
    <property type="evidence" value="ECO:0007669"/>
    <property type="project" value="TreeGrafter"/>
</dbReference>
<sequence>MADFINLDWESRSEIDLPKRGLDLYSSHESTRILMGAWSVNGGKVNHWDGHRGAKMPGELRDALEDPKVLKWAFNAQFERVMTRRVLKIKTDYHSWRCTMTLAYMMGFSGTLDLIGKCLGLPEEMLKNPDGKRLIKMFSLPQRVTKNQPFRWRNEATDAEDWWAFCGYNKQDVVTEMAILNRLKKYDVLPSEWEMYSLDQYINDTGVMIDTEFAKSALALAEQRKPQIIEQMRDLTGLDNPNSTTQLLPWLQERGYPFADVRADTVKKVIAEAEENDVEEEAIEVLKCRQNSAKSSIAKYTTMLDAAGTDGRFRFSLQFAGASRTNRWAGRRIQTQNLPRTPKIIEALEDLSIVNKYIHQRDLEALDLFAGEPMNLLVGSIRSAFIPTPGYKFIVADLSSIESVVIGWLTGCEWFMSTLAAGRDLYRSFAAAWLKIDYEDTKPHRSKAKPATLGAGYRLGGGHLGEDGKKTGLWGYAENMGIHMTQQEAKDSVDAFRELCPEIVQAWYQLEDAVFKVIRTRKAVKWGCLTIRFEKPFLTIQLPSGRKMYYFRPQIVSRQMTVQAGPRKGEKYVKENFQYEGKIDGTNKWGKIFSHGGKLVENIVQALARDVLAEGLKKAHRKGFRVVMHIHDEIVSEVPEDSELTLDDLIACMAAPLPWAPGLPLGAAGWTGYFYRKD</sequence>
<protein>
    <submittedName>
        <fullName evidence="4">DNA polymerase I</fullName>
    </submittedName>
</protein>
<dbReference type="PANTHER" id="PTHR10133">
    <property type="entry name" value="DNA POLYMERASE I"/>
    <property type="match status" value="1"/>
</dbReference>
<evidence type="ECO:0000256" key="2">
    <source>
        <dbReference type="ARBA" id="ARBA00023109"/>
    </source>
</evidence>
<dbReference type="GO" id="GO:0006261">
    <property type="term" value="P:DNA-templated DNA replication"/>
    <property type="evidence" value="ECO:0007669"/>
    <property type="project" value="InterPro"/>
</dbReference>
<dbReference type="Proteomes" id="UP000505247">
    <property type="component" value="Segment"/>
</dbReference>
<dbReference type="EMBL" id="LC553736">
    <property type="protein sequence ID" value="BCG45228.1"/>
    <property type="molecule type" value="Genomic_DNA"/>
</dbReference>
<dbReference type="KEGG" id="vg:62682417"/>
<dbReference type="SUPFAM" id="SSF56672">
    <property type="entry name" value="DNA/RNA polymerases"/>
    <property type="match status" value="1"/>
</dbReference>
<keyword evidence="5" id="KW-1185">Reference proteome</keyword>
<dbReference type="Pfam" id="PF00476">
    <property type="entry name" value="DNA_pol_A"/>
    <property type="match status" value="1"/>
</dbReference>
<name>A0A6J4EFE4_9CAUD</name>
<dbReference type="InterPro" id="IPR002298">
    <property type="entry name" value="DNA_polymerase_A"/>
</dbReference>
<dbReference type="InterPro" id="IPR001098">
    <property type="entry name" value="DNA-dir_DNA_pol_A_palm_dom"/>
</dbReference>
<accession>A0A6J4EFE4</accession>
<dbReference type="GO" id="GO:0003887">
    <property type="term" value="F:DNA-directed DNA polymerase activity"/>
    <property type="evidence" value="ECO:0007669"/>
    <property type="project" value="InterPro"/>
</dbReference>
<evidence type="ECO:0000313" key="5">
    <source>
        <dbReference type="Proteomes" id="UP000505247"/>
    </source>
</evidence>
<dbReference type="GO" id="GO:0039693">
    <property type="term" value="P:viral DNA genome replication"/>
    <property type="evidence" value="ECO:0007669"/>
    <property type="project" value="UniProtKB-KW"/>
</dbReference>
<evidence type="ECO:0000259" key="3">
    <source>
        <dbReference type="SMART" id="SM00482"/>
    </source>
</evidence>
<dbReference type="PANTHER" id="PTHR10133:SF27">
    <property type="entry name" value="DNA POLYMERASE NU"/>
    <property type="match status" value="1"/>
</dbReference>
<keyword evidence="2" id="KW-1194">Viral DNA replication</keyword>